<accession>G0NEB7</accession>
<evidence type="ECO:0000256" key="1">
    <source>
        <dbReference type="SAM" id="SignalP"/>
    </source>
</evidence>
<sequence>MWLFVLSIFLITTPIVHGNEESQLAFKELHYEVSKIEKEVQELYLEPDTAQIELDEKAKKVLEEYIPMDISSGLPEQVQLLDLKDKADEVKEMKSGEKQLSDIVTREWKAIEKAKKAEINENYANKDHLKDLAEKSEDYYQFALKTGREVDGSRGIDKPKFDDLFGWIKYDYEQFKEVYLDLVKELTKFTSSLPDFDHIAFDFLEVMNSDIAEGKEKIREILKLKEEVDLSQKIVSVKGEIKVMEELRDSKVVQKILDFMEKIKSSFESMNGSGLDLFEWKIGYFARKWIPIQNYFKNLKVPTGDLTKSLTKIEECIKTFDFSMDFSKDETDLLKLEKIFKQVRDKMGFYLDMKNVEKFKPLGLALDNMMEWIDTEPKDWDKFKNVLKEFEMKGNLKLLANVHELDDVAVEIQNLMKRMDVTVFNFLKTVTYGITRKITKIKEFLNCYSSSKIGPSEMESLMDQPKEVWNFDARPLESVLEVVYLFKEAHRFLVDKKQPVPIDGFPLTKEEVTGISDGLRILKAVLDYQKLWNEIPQNFSSFSLEIHSNLPSVQFPKDIDSLINFYSTQYQGPQRRRILKILEGVKDYSQFPSKLEKMNEAVGKCKNWRKEQNPDEQNDVGEELIDCAESTCELTLPEMNPEEKIEL</sequence>
<feature type="signal peptide" evidence="1">
    <location>
        <begin position="1"/>
        <end position="18"/>
    </location>
</feature>
<dbReference type="OMA" id="ERIRMSK"/>
<proteinExistence type="predicted"/>
<dbReference type="InParanoid" id="G0NEB7"/>
<evidence type="ECO:0000313" key="3">
    <source>
        <dbReference type="Proteomes" id="UP000008068"/>
    </source>
</evidence>
<dbReference type="OrthoDB" id="5881493at2759"/>
<dbReference type="HOGENOM" id="CLU_422882_0_0_1"/>
<keyword evidence="1" id="KW-0732">Signal</keyword>
<protein>
    <recommendedName>
        <fullName evidence="4">Domain of unknown function WSN domain-containing protein</fullName>
    </recommendedName>
</protein>
<organism evidence="3">
    <name type="scientific">Caenorhabditis brenneri</name>
    <name type="common">Nematode worm</name>
    <dbReference type="NCBI Taxonomy" id="135651"/>
    <lineage>
        <taxon>Eukaryota</taxon>
        <taxon>Metazoa</taxon>
        <taxon>Ecdysozoa</taxon>
        <taxon>Nematoda</taxon>
        <taxon>Chromadorea</taxon>
        <taxon>Rhabditida</taxon>
        <taxon>Rhabditina</taxon>
        <taxon>Rhabditomorpha</taxon>
        <taxon>Rhabditoidea</taxon>
        <taxon>Rhabditidae</taxon>
        <taxon>Peloderinae</taxon>
        <taxon>Caenorhabditis</taxon>
    </lineage>
</organism>
<reference evidence="3" key="1">
    <citation type="submission" date="2011-07" db="EMBL/GenBank/DDBJ databases">
        <authorList>
            <consortium name="Caenorhabditis brenneri Sequencing and Analysis Consortium"/>
            <person name="Wilson R.K."/>
        </authorList>
    </citation>
    <scope>NUCLEOTIDE SEQUENCE [LARGE SCALE GENOMIC DNA]</scope>
    <source>
        <strain evidence="3">PB2801</strain>
    </source>
</reference>
<feature type="chain" id="PRO_5003404800" description="Domain of unknown function WSN domain-containing protein" evidence="1">
    <location>
        <begin position="19"/>
        <end position="647"/>
    </location>
</feature>
<dbReference type="AlphaFoldDB" id="G0NEB7"/>
<dbReference type="EMBL" id="GL379872">
    <property type="protein sequence ID" value="EGT58747.1"/>
    <property type="molecule type" value="Genomic_DNA"/>
</dbReference>
<keyword evidence="3" id="KW-1185">Reference proteome</keyword>
<evidence type="ECO:0008006" key="4">
    <source>
        <dbReference type="Google" id="ProtNLM"/>
    </source>
</evidence>
<evidence type="ECO:0000313" key="2">
    <source>
        <dbReference type="EMBL" id="EGT58747.1"/>
    </source>
</evidence>
<gene>
    <name evidence="2" type="ORF">CAEBREN_17174</name>
</gene>
<dbReference type="Proteomes" id="UP000008068">
    <property type="component" value="Unassembled WGS sequence"/>
</dbReference>
<name>G0NEB7_CAEBE</name>
<dbReference type="STRING" id="135651.G0NEB7"/>
<dbReference type="eggNOG" id="ENOG502TIBC">
    <property type="taxonomic scope" value="Eukaryota"/>
</dbReference>